<name>A0AA38R7X7_9PEZI</name>
<gene>
    <name evidence="2" type="ORF">NKR19_g9400</name>
</gene>
<dbReference type="PANTHER" id="PTHR35910:SF6">
    <property type="entry name" value="2EXR DOMAIN-CONTAINING PROTEIN"/>
    <property type="match status" value="1"/>
</dbReference>
<accession>A0AA38R7X7</accession>
<dbReference type="AlphaFoldDB" id="A0AA38R7X7"/>
<dbReference type="PANTHER" id="PTHR35910">
    <property type="entry name" value="2EXR DOMAIN-CONTAINING PROTEIN"/>
    <property type="match status" value="1"/>
</dbReference>
<sequence length="253" mass="27850">MCNTTEFHLFPRLPPEIRIKIWNLALPAPRIVELRCGSDTISDKCPTGPGLVTLDSLFGHVGAGSCRSSAPLPVTLAVNRESRAETLRRYQPMFGIARRPGRVYFDPARDVLFFGRKGSGLMGPHAQYFTVCALCEGDLRRVRRIAVDEAVLGPVTRGSSEAERDLALDRAVHELVLRMVGLPALEELIFVSATARRGFDPGQAVVSEPAAEEEGQESDALTGAIILALERVSRSVSWWDHPAWNVFSRKSFP</sequence>
<dbReference type="Proteomes" id="UP001174691">
    <property type="component" value="Unassembled WGS sequence"/>
</dbReference>
<comment type="caution">
    <text evidence="2">The sequence shown here is derived from an EMBL/GenBank/DDBJ whole genome shotgun (WGS) entry which is preliminary data.</text>
</comment>
<protein>
    <recommendedName>
        <fullName evidence="1">2EXR domain-containing protein</fullName>
    </recommendedName>
</protein>
<feature type="domain" description="2EXR" evidence="1">
    <location>
        <begin position="7"/>
        <end position="112"/>
    </location>
</feature>
<dbReference type="InterPro" id="IPR045518">
    <property type="entry name" value="2EXR"/>
</dbReference>
<evidence type="ECO:0000313" key="2">
    <source>
        <dbReference type="EMBL" id="KAJ9132208.1"/>
    </source>
</evidence>
<dbReference type="EMBL" id="JANBVN010000223">
    <property type="protein sequence ID" value="KAJ9132208.1"/>
    <property type="molecule type" value="Genomic_DNA"/>
</dbReference>
<dbReference type="Pfam" id="PF20150">
    <property type="entry name" value="2EXR"/>
    <property type="match status" value="1"/>
</dbReference>
<proteinExistence type="predicted"/>
<keyword evidence="3" id="KW-1185">Reference proteome</keyword>
<evidence type="ECO:0000259" key="1">
    <source>
        <dbReference type="Pfam" id="PF20150"/>
    </source>
</evidence>
<evidence type="ECO:0000313" key="3">
    <source>
        <dbReference type="Proteomes" id="UP001174691"/>
    </source>
</evidence>
<organism evidence="2 3">
    <name type="scientific">Coniochaeta hoffmannii</name>
    <dbReference type="NCBI Taxonomy" id="91930"/>
    <lineage>
        <taxon>Eukaryota</taxon>
        <taxon>Fungi</taxon>
        <taxon>Dikarya</taxon>
        <taxon>Ascomycota</taxon>
        <taxon>Pezizomycotina</taxon>
        <taxon>Sordariomycetes</taxon>
        <taxon>Sordariomycetidae</taxon>
        <taxon>Coniochaetales</taxon>
        <taxon>Coniochaetaceae</taxon>
        <taxon>Coniochaeta</taxon>
    </lineage>
</organism>
<reference evidence="2" key="1">
    <citation type="submission" date="2022-07" db="EMBL/GenBank/DDBJ databases">
        <title>Fungi with potential for degradation of polypropylene.</title>
        <authorList>
            <person name="Gostincar C."/>
        </authorList>
    </citation>
    <scope>NUCLEOTIDE SEQUENCE</scope>
    <source>
        <strain evidence="2">EXF-13287</strain>
    </source>
</reference>